<organism evidence="2 3">
    <name type="scientific">Tissierella simiarum</name>
    <dbReference type="NCBI Taxonomy" id="2841534"/>
    <lineage>
        <taxon>Bacteria</taxon>
        <taxon>Bacillati</taxon>
        <taxon>Bacillota</taxon>
        <taxon>Tissierellia</taxon>
        <taxon>Tissierellales</taxon>
        <taxon>Tissierellaceae</taxon>
        <taxon>Tissierella</taxon>
    </lineage>
</organism>
<dbReference type="EMBL" id="JAHLPM010000001">
    <property type="protein sequence ID" value="MBU5436401.1"/>
    <property type="molecule type" value="Genomic_DNA"/>
</dbReference>
<dbReference type="Proteomes" id="UP000749471">
    <property type="component" value="Unassembled WGS sequence"/>
</dbReference>
<feature type="domain" description="Amidohydrolase 3" evidence="1">
    <location>
        <begin position="304"/>
        <end position="365"/>
    </location>
</feature>
<name>A0ABS6E1E6_9FIRM</name>
<reference evidence="2 3" key="1">
    <citation type="submission" date="2021-06" db="EMBL/GenBank/DDBJ databases">
        <authorList>
            <person name="Sun Q."/>
            <person name="Li D."/>
        </authorList>
    </citation>
    <scope>NUCLEOTIDE SEQUENCE [LARGE SCALE GENOMIC DNA]</scope>
    <source>
        <strain evidence="2 3">MSJ-40</strain>
    </source>
</reference>
<dbReference type="PANTHER" id="PTHR43668">
    <property type="entry name" value="ALLANTOINASE"/>
    <property type="match status" value="1"/>
</dbReference>
<evidence type="ECO:0000313" key="2">
    <source>
        <dbReference type="EMBL" id="MBU5436401.1"/>
    </source>
</evidence>
<proteinExistence type="predicted"/>
<keyword evidence="3" id="KW-1185">Reference proteome</keyword>
<sequence length="372" mass="41699">MIIRNGNIHIGNGKVLKDYDILIDKGIIERIDKNIMDENKEIIDAGGKQVFPGFIDPVSSFGSMDISFSMKDNNEISNPITPECKIKYSFNHREIELEELYKVGITTIGASPGNSNIIGGQMAAYRTYGKNSNTMLIKELVGMKGSVIKNVKEIYGERKSAPMTRMGIFAELESFLKNRLEFNMEVQSIVEDIVEGKLPLFITANEAMEINGLINLIKEFNINLVIVGGYQAHKCLDNFSGLNISLVIGELIYLTQGRYNETDLYKIGKFEEKGNPVSFTLTGDYSPSGKVKYLWNGIEFYKSGVSRESLTRMMSLNPAKILGIDHILGSIEEGKIADIVIYDNDPIETYNSRVEYTIINGEIVYSREGERC</sequence>
<dbReference type="InterPro" id="IPR013108">
    <property type="entry name" value="Amidohydro_3"/>
</dbReference>
<accession>A0ABS6E1E6</accession>
<evidence type="ECO:0000259" key="1">
    <source>
        <dbReference type="Pfam" id="PF07969"/>
    </source>
</evidence>
<comment type="caution">
    <text evidence="2">The sequence shown here is derived from an EMBL/GenBank/DDBJ whole genome shotgun (WGS) entry which is preliminary data.</text>
</comment>
<dbReference type="Pfam" id="PF07969">
    <property type="entry name" value="Amidohydro_3"/>
    <property type="match status" value="1"/>
</dbReference>
<dbReference type="PANTHER" id="PTHR43668:SF6">
    <property type="entry name" value="AMIDOHYDROLASE"/>
    <property type="match status" value="1"/>
</dbReference>
<evidence type="ECO:0000313" key="3">
    <source>
        <dbReference type="Proteomes" id="UP000749471"/>
    </source>
</evidence>
<dbReference type="RefSeq" id="WP_216515587.1">
    <property type="nucleotide sequence ID" value="NZ_JAHLPM010000001.1"/>
</dbReference>
<dbReference type="InterPro" id="IPR050138">
    <property type="entry name" value="DHOase/Allantoinase_Hydrolase"/>
</dbReference>
<gene>
    <name evidence="2" type="ORF">KQI42_00160</name>
</gene>
<protein>
    <submittedName>
        <fullName evidence="2">Amidohydrolase family protein</fullName>
    </submittedName>
</protein>